<sequence>MHVKQYIFVVILIGYHYISNAQVMSFNVDPQKINRELASQLDSIFQEDQALPVPRHPACQSSHTKEILPFNTGSRKE</sequence>
<dbReference type="RefSeq" id="WP_324756507.1">
    <property type="nucleotide sequence ID" value="NZ_CP141191.1"/>
</dbReference>
<reference evidence="3 4" key="1">
    <citation type="submission" date="2024-06" db="EMBL/GenBank/DDBJ databases">
        <title>Soil Sphingobacterium thalpophilum.</title>
        <authorList>
            <person name="Yang J."/>
            <person name="Li J."/>
        </authorList>
    </citation>
    <scope>NUCLEOTIDE SEQUENCE [LARGE SCALE GENOMIC DNA]</scope>
    <source>
        <strain evidence="3 4">22g91tb</strain>
    </source>
</reference>
<accession>A0ABV4HKU7</accession>
<proteinExistence type="predicted"/>
<dbReference type="EMBL" id="JBEOQB010000006">
    <property type="protein sequence ID" value="MEZ0453858.1"/>
    <property type="molecule type" value="Genomic_DNA"/>
</dbReference>
<name>A0ABV4HKU7_9SPHI</name>
<evidence type="ECO:0000313" key="3">
    <source>
        <dbReference type="EMBL" id="MEZ0453858.1"/>
    </source>
</evidence>
<keyword evidence="2" id="KW-0812">Transmembrane</keyword>
<evidence type="ECO:0000256" key="2">
    <source>
        <dbReference type="SAM" id="Phobius"/>
    </source>
</evidence>
<gene>
    <name evidence="3" type="ORF">ABTW24_19865</name>
</gene>
<feature type="region of interest" description="Disordered" evidence="1">
    <location>
        <begin position="53"/>
        <end position="77"/>
    </location>
</feature>
<dbReference type="Proteomes" id="UP001566204">
    <property type="component" value="Unassembled WGS sequence"/>
</dbReference>
<protein>
    <submittedName>
        <fullName evidence="3">Uncharacterized protein</fullName>
    </submittedName>
</protein>
<comment type="caution">
    <text evidence="3">The sequence shown here is derived from an EMBL/GenBank/DDBJ whole genome shotgun (WGS) entry which is preliminary data.</text>
</comment>
<evidence type="ECO:0000313" key="4">
    <source>
        <dbReference type="Proteomes" id="UP001566204"/>
    </source>
</evidence>
<keyword evidence="4" id="KW-1185">Reference proteome</keyword>
<organism evidence="3 4">
    <name type="scientific">Sphingobacterium thalpophilum</name>
    <dbReference type="NCBI Taxonomy" id="259"/>
    <lineage>
        <taxon>Bacteria</taxon>
        <taxon>Pseudomonadati</taxon>
        <taxon>Bacteroidota</taxon>
        <taxon>Sphingobacteriia</taxon>
        <taxon>Sphingobacteriales</taxon>
        <taxon>Sphingobacteriaceae</taxon>
        <taxon>Sphingobacterium</taxon>
    </lineage>
</organism>
<feature type="transmembrane region" description="Helical" evidence="2">
    <location>
        <begin position="6"/>
        <end position="26"/>
    </location>
</feature>
<keyword evidence="2" id="KW-0472">Membrane</keyword>
<evidence type="ECO:0000256" key="1">
    <source>
        <dbReference type="SAM" id="MobiDB-lite"/>
    </source>
</evidence>
<keyword evidence="2" id="KW-1133">Transmembrane helix</keyword>